<organism evidence="2 3">
    <name type="scientific">Actinoalloteichus caeruleus DSM 43889</name>
    <dbReference type="NCBI Taxonomy" id="1120930"/>
    <lineage>
        <taxon>Bacteria</taxon>
        <taxon>Bacillati</taxon>
        <taxon>Actinomycetota</taxon>
        <taxon>Actinomycetes</taxon>
        <taxon>Pseudonocardiales</taxon>
        <taxon>Pseudonocardiaceae</taxon>
        <taxon>Actinoalloteichus</taxon>
        <taxon>Actinoalloteichus cyanogriseus</taxon>
    </lineage>
</organism>
<evidence type="ECO:0000313" key="2">
    <source>
        <dbReference type="EMBL" id="MCP2334129.1"/>
    </source>
</evidence>
<proteinExistence type="predicted"/>
<sequence>MARGAVGGERLSPPAASTADVAAGDPPPPAARWGSHRTAPANRSAPRGGAHPWSPGAYRRNASAPESGGRPDRTRAGRSGPGPGPGPGPLGAERRPTGRAPDRRRRPPSRDAAPSAPRRPRRSWWGPPPRPHRASGRLRWARHRVGRAAESGSRWFRTPGAPARRADLRRRGLPAARGPSPCRPRGALASAAALSSAPPPGRSPHRGRTSAGAAGPGPAGRTPPLRPPRSERVPRPGGRRRPPRREPTPLAHPAGPPGRDRGEGGPRNRSGRPGRRTRRGPRTASCQAPTPRGAGTARPAIRGPGSQLPRPTPGDGSSARRGPHPVMVPH</sequence>
<gene>
    <name evidence="2" type="ORF">G443_004399</name>
</gene>
<feature type="compositionally biased region" description="Basic residues" evidence="1">
    <location>
        <begin position="269"/>
        <end position="281"/>
    </location>
</feature>
<feature type="region of interest" description="Disordered" evidence="1">
    <location>
        <begin position="1"/>
        <end position="330"/>
    </location>
</feature>
<evidence type="ECO:0000313" key="3">
    <source>
        <dbReference type="Proteomes" id="UP000791080"/>
    </source>
</evidence>
<name>A0ABT1JPF2_ACTCY</name>
<keyword evidence="3" id="KW-1185">Reference proteome</keyword>
<feature type="compositionally biased region" description="Basic residues" evidence="1">
    <location>
        <begin position="130"/>
        <end position="146"/>
    </location>
</feature>
<dbReference type="EMBL" id="AUBJ02000001">
    <property type="protein sequence ID" value="MCP2334129.1"/>
    <property type="molecule type" value="Genomic_DNA"/>
</dbReference>
<accession>A0ABT1JPF2</accession>
<evidence type="ECO:0008006" key="4">
    <source>
        <dbReference type="Google" id="ProtNLM"/>
    </source>
</evidence>
<protein>
    <recommendedName>
        <fullName evidence="4">Basic proline-rich protein</fullName>
    </recommendedName>
</protein>
<reference evidence="2 3" key="2">
    <citation type="submission" date="2022-06" db="EMBL/GenBank/DDBJ databases">
        <title>Genomic Encyclopedia of Type Strains, Phase I: the one thousand microbial genomes (KMG-I) project.</title>
        <authorList>
            <person name="Kyrpides N."/>
        </authorList>
    </citation>
    <scope>NUCLEOTIDE SEQUENCE [LARGE SCALE GENOMIC DNA]</scope>
    <source>
        <strain evidence="2 3">DSM 43889</strain>
    </source>
</reference>
<dbReference type="Proteomes" id="UP000791080">
    <property type="component" value="Unassembled WGS sequence"/>
</dbReference>
<feature type="compositionally biased region" description="Low complexity" evidence="1">
    <location>
        <begin position="184"/>
        <end position="196"/>
    </location>
</feature>
<evidence type="ECO:0000256" key="1">
    <source>
        <dbReference type="SAM" id="MobiDB-lite"/>
    </source>
</evidence>
<comment type="caution">
    <text evidence="2">The sequence shown here is derived from an EMBL/GenBank/DDBJ whole genome shotgun (WGS) entry which is preliminary data.</text>
</comment>
<reference evidence="2 3" key="1">
    <citation type="submission" date="2013-07" db="EMBL/GenBank/DDBJ databases">
        <authorList>
            <consortium name="DOE Joint Genome Institute"/>
            <person name="Reeve W."/>
            <person name="Huntemann M."/>
            <person name="Han J."/>
            <person name="Chen A."/>
            <person name="Kyrpides N."/>
            <person name="Mavromatis K."/>
            <person name="Markowitz V."/>
            <person name="Palaniappan K."/>
            <person name="Ivanova N."/>
            <person name="Schaumberg A."/>
            <person name="Pati A."/>
            <person name="Liolios K."/>
            <person name="Nordberg H.P."/>
            <person name="Cantor M.N."/>
            <person name="Hua S.X."/>
            <person name="Woyke T."/>
        </authorList>
    </citation>
    <scope>NUCLEOTIDE SEQUENCE [LARGE SCALE GENOMIC DNA]</scope>
    <source>
        <strain evidence="2 3">DSM 43889</strain>
    </source>
</reference>